<dbReference type="Pfam" id="PF07714">
    <property type="entry name" value="PK_Tyr_Ser-Thr"/>
    <property type="match status" value="2"/>
</dbReference>
<reference evidence="22" key="1">
    <citation type="journal article" date="2013" name="Nat. Biotechnol.">
        <title>Draft genome sequence of chickpea (Cicer arietinum) provides a resource for trait improvement.</title>
        <authorList>
            <person name="Varshney R.K."/>
            <person name="Song C."/>
            <person name="Saxena R.K."/>
            <person name="Azam S."/>
            <person name="Yu S."/>
            <person name="Sharpe A.G."/>
            <person name="Cannon S."/>
            <person name="Baek J."/>
            <person name="Rosen B.D."/>
            <person name="Tar'an B."/>
            <person name="Millan T."/>
            <person name="Zhang X."/>
            <person name="Ramsay L.D."/>
            <person name="Iwata A."/>
            <person name="Wang Y."/>
            <person name="Nelson W."/>
            <person name="Farmer A.D."/>
            <person name="Gaur P.M."/>
            <person name="Soderlund C."/>
            <person name="Penmetsa R.V."/>
            <person name="Xu C."/>
            <person name="Bharti A.K."/>
            <person name="He W."/>
            <person name="Winter P."/>
            <person name="Zhao S."/>
            <person name="Hane J.K."/>
            <person name="Carrasquilla-Garcia N."/>
            <person name="Condie J.A."/>
            <person name="Upadhyaya H.D."/>
            <person name="Luo M.C."/>
            <person name="Thudi M."/>
            <person name="Gowda C.L."/>
            <person name="Singh N.P."/>
            <person name="Lichtenzveig J."/>
            <person name="Gali K.K."/>
            <person name="Rubio J."/>
            <person name="Nadarajan N."/>
            <person name="Dolezel J."/>
            <person name="Bansal K.C."/>
            <person name="Xu X."/>
            <person name="Edwards D."/>
            <person name="Zhang G."/>
            <person name="Kahl G."/>
            <person name="Gil J."/>
            <person name="Singh K.B."/>
            <person name="Datta S.K."/>
            <person name="Jackson S.A."/>
            <person name="Wang J."/>
            <person name="Cook D.R."/>
        </authorList>
    </citation>
    <scope>NUCLEOTIDE SEQUENCE [LARGE SCALE GENOMIC DNA]</scope>
    <source>
        <strain evidence="22">cv. CDC Frontier</strain>
    </source>
</reference>
<reference evidence="23" key="2">
    <citation type="submission" date="2025-08" db="UniProtKB">
        <authorList>
            <consortium name="RefSeq"/>
        </authorList>
    </citation>
    <scope>IDENTIFICATION</scope>
    <source>
        <tissue evidence="23">Etiolated seedlings</tissue>
    </source>
</reference>
<keyword evidence="4" id="KW-0723">Serine/threonine-protein kinase</keyword>
<dbReference type="PANTHER" id="PTHR27001:SF721">
    <property type="entry name" value="DUAL-SPECIFICITY KINASE DOMAIN PROTEIN"/>
    <property type="match status" value="1"/>
</dbReference>
<gene>
    <name evidence="23" type="primary">LOC101503205</name>
</gene>
<sequence>MAIEPQHVMVMQDASKLNLKVFSWVVNGLSLKPTDMVTLFAILHEVYNPLGYKSKLDNKALAGVNQRIIEEELARKKEEFLNHEDLAKIAKLYDSNEVVFKVQLFAGSSPKNVAIENAIKLKATWMILDRQMKKDEELFLQKLSCGVSRVVGKTHIVRLRGPLDVAVEIQCNSHESYAESLPESTCGCGDVSNIGFVPKSPVNEEGVSQIDCMPYKDEGCSTFTPNSNKNDKNSNQITDKQCHDQEHIDEMMINNDETKDHEMIISHEGILDEQQERTILENSMCCSICSICKTRRPNIEWRKEFSYEELESATDGFSLKNCLSESGNQFSTFKGKLEGEVKIVVKQHEIKNIQVREKMKSEVQTILKVRHNNVVMLLGSSTQDCFMLTVYEFACNGSLDMYLSRERCRALTWSERVRVVIGLSRGLKYLHDNNIIHGNIKPSNILLTHDFNPLLGDFDLGKNLEPKNSLNNKSIGNSEYIAPEYEDKGKVSSKTDVYSFGVVILELITGRKAADKISGDKKLVAWAKPLLRGKKYSELVDPIISNTYEEEQLRWLVKVAAQCLKKKPKERFSMNMAVSALQGIADGEQCHITEDLTSDILQSIPNRKECYMKGDFPPVVSVISDSQGSKDNVGLKETDHQSPKEERTESVSFEKETIKVENNHFYMIDQQNSDILRQINEHVIGHDQEEEKSFAQVKRGLIPAPICGMIVQTNLINDKTQRQSSFYENLHDEHQDKIILVNPKSSACSICKSKRPKVVRMKDFTYDELLEATQGFSAENSLSEKEDGPTFKGMLESKVKIVVKKYQIARSQEEKIFKSEVQLFTNVKHKNVVMLLGLCTDKSQLMIVYEHVCNGSLDHYLSKGNFQSLTWMERVKVSVGTARGLKYLHGNNIIHGSIKASNILLTHDFEPLIGDFGLGKVKLEPMKSYKDKSARDFGYTAPEYLENGKLSTKTDVYSFGVVLLELITGRRATDKLPGGKSLVGWARPLLGGKKYHQLMDPKISNSCEEEQLLWLVQVTEKCLKKNPKERYTMNMVVSALQGIAESDECCVVEEESPKNSYSPNDELSMPKTSSQGEMMAELVPREQEQIDRNRYKAEISFRTSITSNDMIDQINPDQQIEENHQHYKETIHLEKNGIFLNQNQGKTILENLKSSVCSICKSRRPNNRSQRKFTWEELEDATEGFSIKYSLSEGEYGPAFRGQLDNKVKIAIKKIQVTSLQEEKMFMTEVQLLANARHENMIMLLGSCIRENQLLVVYEYACNGSLDQYLSRKNGRSLNWRERVKIAIGLSRGLKYLHENNIIHGRVKPSNILLNHDFKPLVGDFMFRKERSELKNSHEDKCVRNCGYTAPECWDCGKLSTKGDVYSFGVILLELIAGCLISDQIPGHKCLVEWARPLLGGRKYLQLVDPKISSSYDEEELASLVLVTEKCLRKNPKERFTMNMVVSVMPFVVDSNEIYVIEDSSSSEKSNEECRDSYVASSKVEEELQDENKLGTKIGEEREDNIACSRKNSETESTSPMVFQDGGSCESYGGARDFFLQGAQEYIACEIFFSLCNSI</sequence>
<evidence type="ECO:0000256" key="7">
    <source>
        <dbReference type="ARBA" id="ARBA00022679"/>
    </source>
</evidence>
<evidence type="ECO:0000256" key="8">
    <source>
        <dbReference type="ARBA" id="ARBA00022692"/>
    </source>
</evidence>
<dbReference type="STRING" id="3827.A0A1S3E554"/>
<feature type="compositionally biased region" description="Basic and acidic residues" evidence="20">
    <location>
        <begin position="633"/>
        <end position="652"/>
    </location>
</feature>
<dbReference type="Gene3D" id="1.10.510.10">
    <property type="entry name" value="Transferase(Phosphotransferase) domain 1"/>
    <property type="match status" value="3"/>
</dbReference>
<keyword evidence="7" id="KW-0808">Transferase</keyword>
<keyword evidence="17" id="KW-0325">Glycoprotein</keyword>
<dbReference type="InterPro" id="IPR000719">
    <property type="entry name" value="Prot_kinase_dom"/>
</dbReference>
<evidence type="ECO:0000313" key="22">
    <source>
        <dbReference type="Proteomes" id="UP000087171"/>
    </source>
</evidence>
<evidence type="ECO:0000256" key="1">
    <source>
        <dbReference type="ARBA" id="ARBA00004162"/>
    </source>
</evidence>
<dbReference type="OrthoDB" id="626167at2759"/>
<evidence type="ECO:0000256" key="12">
    <source>
        <dbReference type="ARBA" id="ARBA00022777"/>
    </source>
</evidence>
<evidence type="ECO:0000256" key="16">
    <source>
        <dbReference type="ARBA" id="ARBA00023170"/>
    </source>
</evidence>
<dbReference type="GO" id="GO:0005886">
    <property type="term" value="C:plasma membrane"/>
    <property type="evidence" value="ECO:0007669"/>
    <property type="project" value="UniProtKB-SubCell"/>
</dbReference>
<dbReference type="FunFam" id="3.30.200.20:FF:000604">
    <property type="entry name" value="Proline-rich receptor-like protein kinase PERK8"/>
    <property type="match status" value="3"/>
</dbReference>
<feature type="region of interest" description="Disordered" evidence="20">
    <location>
        <begin position="624"/>
        <end position="652"/>
    </location>
</feature>
<comment type="subcellular location">
    <subcellularLocation>
        <location evidence="1">Cell membrane</location>
        <topology evidence="1">Single-pass membrane protein</topology>
    </subcellularLocation>
</comment>
<feature type="domain" description="Protein kinase" evidence="21">
    <location>
        <begin position="776"/>
        <end position="1043"/>
    </location>
</feature>
<keyword evidence="10" id="KW-0677">Repeat</keyword>
<dbReference type="FunFam" id="1.10.510.10:FF:000358">
    <property type="entry name" value="Putative leucine-rich repeat receptor-like serine/threonine-protein kinase"/>
    <property type="match status" value="2"/>
</dbReference>
<feature type="domain" description="Protein kinase" evidence="21">
    <location>
        <begin position="1185"/>
        <end position="1452"/>
    </location>
</feature>
<evidence type="ECO:0000256" key="3">
    <source>
        <dbReference type="ARBA" id="ARBA00022475"/>
    </source>
</evidence>
<accession>A0A1S3E554</accession>
<keyword evidence="15" id="KW-0472">Membrane</keyword>
<evidence type="ECO:0000256" key="14">
    <source>
        <dbReference type="ARBA" id="ARBA00022989"/>
    </source>
</evidence>
<keyword evidence="3" id="KW-1003">Cell membrane</keyword>
<keyword evidence="12" id="KW-0418">Kinase</keyword>
<dbReference type="SUPFAM" id="SSF56112">
    <property type="entry name" value="Protein kinase-like (PK-like)"/>
    <property type="match status" value="3"/>
</dbReference>
<keyword evidence="16" id="KW-0675">Receptor</keyword>
<evidence type="ECO:0000256" key="11">
    <source>
        <dbReference type="ARBA" id="ARBA00022741"/>
    </source>
</evidence>
<dbReference type="KEGG" id="cam:101503205"/>
<keyword evidence="5" id="KW-0597">Phosphoprotein</keyword>
<dbReference type="PaxDb" id="3827-XP_004499454.1"/>
<protein>
    <recommendedName>
        <fullName evidence="2">non-specific serine/threonine protein kinase</fullName>
        <ecNumber evidence="2">2.7.11.1</ecNumber>
    </recommendedName>
</protein>
<dbReference type="GeneID" id="101503205"/>
<keyword evidence="9" id="KW-0732">Signal</keyword>
<evidence type="ECO:0000256" key="20">
    <source>
        <dbReference type="SAM" id="MobiDB-lite"/>
    </source>
</evidence>
<evidence type="ECO:0000256" key="13">
    <source>
        <dbReference type="ARBA" id="ARBA00022840"/>
    </source>
</evidence>
<evidence type="ECO:0000256" key="9">
    <source>
        <dbReference type="ARBA" id="ARBA00022729"/>
    </source>
</evidence>
<evidence type="ECO:0000256" key="15">
    <source>
        <dbReference type="ARBA" id="ARBA00023136"/>
    </source>
</evidence>
<dbReference type="EC" id="2.7.11.1" evidence="2"/>
<feature type="domain" description="Protein kinase" evidence="21">
    <location>
        <begin position="307"/>
        <end position="584"/>
    </location>
</feature>
<dbReference type="GO" id="GO:0004674">
    <property type="term" value="F:protein serine/threonine kinase activity"/>
    <property type="evidence" value="ECO:0007669"/>
    <property type="project" value="UniProtKB-KW"/>
</dbReference>
<dbReference type="Pfam" id="PF00069">
    <property type="entry name" value="Pkinase"/>
    <property type="match status" value="1"/>
</dbReference>
<dbReference type="PANTHER" id="PTHR27001">
    <property type="entry name" value="OS01G0253100 PROTEIN"/>
    <property type="match status" value="1"/>
</dbReference>
<dbReference type="PROSITE" id="PS50011">
    <property type="entry name" value="PROTEIN_KINASE_DOM"/>
    <property type="match status" value="3"/>
</dbReference>
<evidence type="ECO:0000256" key="6">
    <source>
        <dbReference type="ARBA" id="ARBA00022614"/>
    </source>
</evidence>
<keyword evidence="6" id="KW-0433">Leucine-rich repeat</keyword>
<dbReference type="InterPro" id="IPR011009">
    <property type="entry name" value="Kinase-like_dom_sf"/>
</dbReference>
<keyword evidence="11" id="KW-0547">Nucleotide-binding</keyword>
<keyword evidence="13" id="KW-0067">ATP-binding</keyword>
<dbReference type="eggNOG" id="KOG1187">
    <property type="taxonomic scope" value="Eukaryota"/>
</dbReference>
<evidence type="ECO:0000256" key="17">
    <source>
        <dbReference type="ARBA" id="ARBA00023180"/>
    </source>
</evidence>
<evidence type="ECO:0000313" key="23">
    <source>
        <dbReference type="RefSeq" id="XP_012570900.2"/>
    </source>
</evidence>
<dbReference type="Proteomes" id="UP000087171">
    <property type="component" value="Chromosome Ca5"/>
</dbReference>
<evidence type="ECO:0000256" key="2">
    <source>
        <dbReference type="ARBA" id="ARBA00012513"/>
    </source>
</evidence>
<evidence type="ECO:0000256" key="4">
    <source>
        <dbReference type="ARBA" id="ARBA00022527"/>
    </source>
</evidence>
<proteinExistence type="predicted"/>
<comment type="catalytic activity">
    <reaction evidence="19">
        <text>L-seryl-[protein] + ATP = O-phospho-L-seryl-[protein] + ADP + H(+)</text>
        <dbReference type="Rhea" id="RHEA:17989"/>
        <dbReference type="Rhea" id="RHEA-COMP:9863"/>
        <dbReference type="Rhea" id="RHEA-COMP:11604"/>
        <dbReference type="ChEBI" id="CHEBI:15378"/>
        <dbReference type="ChEBI" id="CHEBI:29999"/>
        <dbReference type="ChEBI" id="CHEBI:30616"/>
        <dbReference type="ChEBI" id="CHEBI:83421"/>
        <dbReference type="ChEBI" id="CHEBI:456216"/>
        <dbReference type="EC" id="2.7.11.1"/>
    </reaction>
</comment>
<evidence type="ECO:0000256" key="5">
    <source>
        <dbReference type="ARBA" id="ARBA00022553"/>
    </source>
</evidence>
<evidence type="ECO:0000259" key="21">
    <source>
        <dbReference type="PROSITE" id="PS50011"/>
    </source>
</evidence>
<dbReference type="GO" id="GO:0005524">
    <property type="term" value="F:ATP binding"/>
    <property type="evidence" value="ECO:0007669"/>
    <property type="project" value="UniProtKB-KW"/>
</dbReference>
<dbReference type="RefSeq" id="XP_012570900.2">
    <property type="nucleotide sequence ID" value="XM_012715446.2"/>
</dbReference>
<keyword evidence="22" id="KW-1185">Reference proteome</keyword>
<evidence type="ECO:0000256" key="19">
    <source>
        <dbReference type="ARBA" id="ARBA00048679"/>
    </source>
</evidence>
<dbReference type="InterPro" id="IPR001245">
    <property type="entry name" value="Ser-Thr/Tyr_kinase_cat_dom"/>
</dbReference>
<evidence type="ECO:0000256" key="18">
    <source>
        <dbReference type="ARBA" id="ARBA00047899"/>
    </source>
</evidence>
<dbReference type="Gene3D" id="3.30.200.20">
    <property type="entry name" value="Phosphorylase Kinase, domain 1"/>
    <property type="match status" value="3"/>
</dbReference>
<organism evidence="22 23">
    <name type="scientific">Cicer arietinum</name>
    <name type="common">Chickpea</name>
    <name type="synonym">Garbanzo</name>
    <dbReference type="NCBI Taxonomy" id="3827"/>
    <lineage>
        <taxon>Eukaryota</taxon>
        <taxon>Viridiplantae</taxon>
        <taxon>Streptophyta</taxon>
        <taxon>Embryophyta</taxon>
        <taxon>Tracheophyta</taxon>
        <taxon>Spermatophyta</taxon>
        <taxon>Magnoliopsida</taxon>
        <taxon>eudicotyledons</taxon>
        <taxon>Gunneridae</taxon>
        <taxon>Pentapetalae</taxon>
        <taxon>rosids</taxon>
        <taxon>fabids</taxon>
        <taxon>Fabales</taxon>
        <taxon>Fabaceae</taxon>
        <taxon>Papilionoideae</taxon>
        <taxon>50 kb inversion clade</taxon>
        <taxon>NPAAA clade</taxon>
        <taxon>Hologalegina</taxon>
        <taxon>IRL clade</taxon>
        <taxon>Cicereae</taxon>
        <taxon>Cicer</taxon>
    </lineage>
</organism>
<keyword evidence="8" id="KW-0812">Transmembrane</keyword>
<comment type="catalytic activity">
    <reaction evidence="18">
        <text>L-threonyl-[protein] + ATP = O-phospho-L-threonyl-[protein] + ADP + H(+)</text>
        <dbReference type="Rhea" id="RHEA:46608"/>
        <dbReference type="Rhea" id="RHEA-COMP:11060"/>
        <dbReference type="Rhea" id="RHEA-COMP:11605"/>
        <dbReference type="ChEBI" id="CHEBI:15378"/>
        <dbReference type="ChEBI" id="CHEBI:30013"/>
        <dbReference type="ChEBI" id="CHEBI:30616"/>
        <dbReference type="ChEBI" id="CHEBI:61977"/>
        <dbReference type="ChEBI" id="CHEBI:456216"/>
        <dbReference type="EC" id="2.7.11.1"/>
    </reaction>
</comment>
<name>A0A1S3E554_CICAR</name>
<keyword evidence="14" id="KW-1133">Transmembrane helix</keyword>
<evidence type="ECO:0000256" key="10">
    <source>
        <dbReference type="ARBA" id="ARBA00022737"/>
    </source>
</evidence>